<dbReference type="PANTHER" id="PTHR36842">
    <property type="entry name" value="PROTEIN TOLB HOMOLOG"/>
    <property type="match status" value="1"/>
</dbReference>
<evidence type="ECO:0000256" key="2">
    <source>
        <dbReference type="SAM" id="SignalP"/>
    </source>
</evidence>
<dbReference type="Proteomes" id="UP000019151">
    <property type="component" value="Chromosome"/>
</dbReference>
<name>W0RC26_9BACT</name>
<dbReference type="eggNOG" id="COG0823">
    <property type="taxonomic scope" value="Bacteria"/>
</dbReference>
<dbReference type="RefSeq" id="WP_025409549.1">
    <property type="nucleotide sequence ID" value="NZ_CP007128.1"/>
</dbReference>
<dbReference type="PANTHER" id="PTHR36842:SF1">
    <property type="entry name" value="PROTEIN TOLB"/>
    <property type="match status" value="1"/>
</dbReference>
<dbReference type="InParanoid" id="W0RC26"/>
<feature type="chain" id="PRO_5004794080" evidence="2">
    <location>
        <begin position="20"/>
        <end position="356"/>
    </location>
</feature>
<dbReference type="Gene3D" id="2.120.10.30">
    <property type="entry name" value="TolB, C-terminal domain"/>
    <property type="match status" value="2"/>
</dbReference>
<organism evidence="3 4">
    <name type="scientific">Gemmatirosa kalamazoonensis</name>
    <dbReference type="NCBI Taxonomy" id="861299"/>
    <lineage>
        <taxon>Bacteria</taxon>
        <taxon>Pseudomonadati</taxon>
        <taxon>Gemmatimonadota</taxon>
        <taxon>Gemmatimonadia</taxon>
        <taxon>Gemmatimonadales</taxon>
        <taxon>Gemmatimonadaceae</taxon>
        <taxon>Gemmatirosa</taxon>
    </lineage>
</organism>
<comment type="similarity">
    <text evidence="1">Belongs to the TolB family.</text>
</comment>
<evidence type="ECO:0000313" key="3">
    <source>
        <dbReference type="EMBL" id="AHG88002.1"/>
    </source>
</evidence>
<gene>
    <name evidence="3" type="ORF">J421_0465</name>
</gene>
<dbReference type="EMBL" id="CP007128">
    <property type="protein sequence ID" value="AHG88002.1"/>
    <property type="molecule type" value="Genomic_DNA"/>
</dbReference>
<sequence length="356" mass="39097">MRSPVLLAVLTAAPLTAQAPIPANQRIPTGSRAVAADSGERHLANVRQLTFGGENAEAYFSRDGRFLTFQGRVDPNGCDQQYVVRVRDGGGLARISPGDGKTTCGFFYGNDERVLFGSTHDNARGCPAPPDRSKGYVWKLDDYDIYTSRRDGSDVRRLTRYGVYTAEAVVSPDGRRIVFTSLKDGDLDIYTMDIDGRNVRRLTTTPGYDGGPWWSPDGTTIVYRAWHPADSAGLAEYRGLLAEKLVRPNRMELWVMNADGSGQRQITSLGGANFGPSWTADGRRIIFSSNYKNPRSGNFDLFLVGLDGTGLEQVTTNGTFDGFPMFSRDGRTLVWASNRHAETASSTNLFVADWVP</sequence>
<reference evidence="3 4" key="1">
    <citation type="journal article" date="2014" name="Genome Announc.">
        <title>Genome Sequence and Methylome of Soil Bacterium Gemmatirosa kalamazoonensis KBS708T, a Member of the Rarely Cultivated Gemmatimonadetes Phylum.</title>
        <authorList>
            <person name="Debruyn J.M."/>
            <person name="Radosevich M."/>
            <person name="Wommack K.E."/>
            <person name="Polson S.W."/>
            <person name="Hauser L.J."/>
            <person name="Fawaz M.N."/>
            <person name="Korlach J."/>
            <person name="Tsai Y.C."/>
        </authorList>
    </citation>
    <scope>NUCLEOTIDE SEQUENCE [LARGE SCALE GENOMIC DNA]</scope>
    <source>
        <strain evidence="3 4">KBS708</strain>
    </source>
</reference>
<dbReference type="InterPro" id="IPR011659">
    <property type="entry name" value="WD40"/>
</dbReference>
<dbReference type="Pfam" id="PF07676">
    <property type="entry name" value="PD40"/>
    <property type="match status" value="4"/>
</dbReference>
<keyword evidence="2" id="KW-0732">Signal</keyword>
<keyword evidence="4" id="KW-1185">Reference proteome</keyword>
<dbReference type="OrthoDB" id="9815657at2"/>
<dbReference type="HOGENOM" id="CLU_048333_0_0_0"/>
<feature type="signal peptide" evidence="2">
    <location>
        <begin position="1"/>
        <end position="19"/>
    </location>
</feature>
<evidence type="ECO:0000256" key="1">
    <source>
        <dbReference type="ARBA" id="ARBA00009820"/>
    </source>
</evidence>
<protein>
    <submittedName>
        <fullName evidence="3">WD40-like beta Propeller containing protein</fullName>
    </submittedName>
</protein>
<dbReference type="KEGG" id="gba:J421_0465"/>
<dbReference type="PATRIC" id="fig|861299.3.peg.477"/>
<dbReference type="SUPFAM" id="SSF82171">
    <property type="entry name" value="DPP6 N-terminal domain-like"/>
    <property type="match status" value="1"/>
</dbReference>
<dbReference type="InterPro" id="IPR011042">
    <property type="entry name" value="6-blade_b-propeller_TolB-like"/>
</dbReference>
<dbReference type="AlphaFoldDB" id="W0RC26"/>
<accession>W0RC26</accession>
<proteinExistence type="inferred from homology"/>
<evidence type="ECO:0000313" key="4">
    <source>
        <dbReference type="Proteomes" id="UP000019151"/>
    </source>
</evidence>
<dbReference type="STRING" id="861299.J421_0465"/>